<gene>
    <name evidence="1" type="ORF">MNBD_GAMMA14-1878</name>
</gene>
<evidence type="ECO:0000313" key="1">
    <source>
        <dbReference type="EMBL" id="VAW83323.1"/>
    </source>
</evidence>
<protein>
    <submittedName>
        <fullName evidence="1">Uncharacterized protein</fullName>
    </submittedName>
</protein>
<dbReference type="AlphaFoldDB" id="A0A3B0Z536"/>
<accession>A0A3B0Z536</accession>
<dbReference type="Pfam" id="PF13759">
    <property type="entry name" value="2OG-FeII_Oxy_5"/>
    <property type="match status" value="1"/>
</dbReference>
<organism evidence="1">
    <name type="scientific">hydrothermal vent metagenome</name>
    <dbReference type="NCBI Taxonomy" id="652676"/>
    <lineage>
        <taxon>unclassified sequences</taxon>
        <taxon>metagenomes</taxon>
        <taxon>ecological metagenomes</taxon>
    </lineage>
</organism>
<proteinExistence type="predicted"/>
<dbReference type="InterPro" id="IPR012668">
    <property type="entry name" value="CHP02466"/>
</dbReference>
<reference evidence="1" key="1">
    <citation type="submission" date="2018-06" db="EMBL/GenBank/DDBJ databases">
        <authorList>
            <person name="Zhirakovskaya E."/>
        </authorList>
    </citation>
    <scope>NUCLEOTIDE SEQUENCE</scope>
</reference>
<feature type="non-terminal residue" evidence="1">
    <location>
        <position position="1"/>
    </location>
</feature>
<dbReference type="Gene3D" id="2.60.120.620">
    <property type="entry name" value="q2cbj1_9rhob like domain"/>
    <property type="match status" value="1"/>
</dbReference>
<name>A0A3B0Z536_9ZZZZ</name>
<dbReference type="EMBL" id="UOFM01000524">
    <property type="protein sequence ID" value="VAW83323.1"/>
    <property type="molecule type" value="Genomic_DNA"/>
</dbReference>
<sequence>YVDVPENSGDLVLEQGCATTRICPQAGMLVLFPPDVPHHVTQNLGMETRLSVGMNFGVRR</sequence>